<feature type="domain" description="PAS" evidence="11">
    <location>
        <begin position="390"/>
        <end position="464"/>
    </location>
</feature>
<dbReference type="SUPFAM" id="SSF55785">
    <property type="entry name" value="PYP-like sensor domain (PAS domain)"/>
    <property type="match status" value="4"/>
</dbReference>
<dbReference type="InterPro" id="IPR035965">
    <property type="entry name" value="PAS-like_dom_sf"/>
</dbReference>
<keyword evidence="6 13" id="KW-0418">Kinase</keyword>
<gene>
    <name evidence="13" type="ordered locus">Pcar_2366</name>
</gene>
<dbReference type="AlphaFoldDB" id="Q3A202"/>
<evidence type="ECO:0000256" key="2">
    <source>
        <dbReference type="ARBA" id="ARBA00012438"/>
    </source>
</evidence>
<comment type="catalytic activity">
    <reaction evidence="1">
        <text>ATP + protein L-histidine = ADP + protein N-phospho-L-histidine.</text>
        <dbReference type="EC" id="2.7.13.3"/>
    </reaction>
</comment>
<dbReference type="GO" id="GO:0006355">
    <property type="term" value="P:regulation of DNA-templated transcription"/>
    <property type="evidence" value="ECO:0007669"/>
    <property type="project" value="InterPro"/>
</dbReference>
<dbReference type="NCBIfam" id="TIGR00229">
    <property type="entry name" value="sensory_box"/>
    <property type="match status" value="3"/>
</dbReference>
<dbReference type="InterPro" id="IPR000700">
    <property type="entry name" value="PAS-assoc_C"/>
</dbReference>
<proteinExistence type="predicted"/>
<keyword evidence="14" id="KW-1185">Reference proteome</keyword>
<reference evidence="13 14" key="2">
    <citation type="journal article" date="2012" name="BMC Genomics">
        <title>The genome of Pelobacter carbinolicus reveals surprising metabolic capabilities and physiological features.</title>
        <authorList>
            <person name="Aklujkar M."/>
            <person name="Haveman S.A."/>
            <person name="Didonato R.Jr."/>
            <person name="Chertkov O."/>
            <person name="Han C.S."/>
            <person name="Land M.L."/>
            <person name="Brown P."/>
            <person name="Lovley D.R."/>
        </authorList>
    </citation>
    <scope>NUCLEOTIDE SEQUENCE [LARGE SCALE GENOMIC DNA]</scope>
    <source>
        <strain evidence="14">DSM 2380 / NBRC 103641 / GraBd1</strain>
    </source>
</reference>
<dbReference type="GO" id="GO:0005524">
    <property type="term" value="F:ATP binding"/>
    <property type="evidence" value="ECO:0007669"/>
    <property type="project" value="UniProtKB-KW"/>
</dbReference>
<dbReference type="CDD" id="cd00130">
    <property type="entry name" value="PAS"/>
    <property type="match status" value="3"/>
</dbReference>
<reference evidence="14" key="1">
    <citation type="submission" date="2005-10" db="EMBL/GenBank/DDBJ databases">
        <title>Complete sequence of Pelobacter carbinolicus DSM 2380.</title>
        <authorList>
            <person name="Copeland A."/>
            <person name="Lucas S."/>
            <person name="Lapidus A."/>
            <person name="Barry K."/>
            <person name="Detter J.C."/>
            <person name="Glavina T."/>
            <person name="Hammon N."/>
            <person name="Israni S."/>
            <person name="Pitluck S."/>
            <person name="Chertkov O."/>
            <person name="Schmutz J."/>
            <person name="Larimer F."/>
            <person name="Land M."/>
            <person name="Kyrpides N."/>
            <person name="Ivanova N."/>
            <person name="Richardson P."/>
        </authorList>
    </citation>
    <scope>NUCLEOTIDE SEQUENCE [LARGE SCALE GENOMIC DNA]</scope>
    <source>
        <strain evidence="14">DSM 2380 / NBRC 103641 / GraBd1</strain>
    </source>
</reference>
<feature type="domain" description="PAS" evidence="11">
    <location>
        <begin position="519"/>
        <end position="589"/>
    </location>
</feature>
<dbReference type="STRING" id="338963.Pcar_2366"/>
<dbReference type="InterPro" id="IPR000014">
    <property type="entry name" value="PAS"/>
</dbReference>
<dbReference type="PRINTS" id="PR00344">
    <property type="entry name" value="BCTRLSENSOR"/>
</dbReference>
<keyword evidence="5" id="KW-0547">Nucleotide-binding</keyword>
<feature type="domain" description="Histidine kinase" evidence="10">
    <location>
        <begin position="912"/>
        <end position="1132"/>
    </location>
</feature>
<evidence type="ECO:0000256" key="4">
    <source>
        <dbReference type="ARBA" id="ARBA00022679"/>
    </source>
</evidence>
<evidence type="ECO:0000313" key="14">
    <source>
        <dbReference type="Proteomes" id="UP000002534"/>
    </source>
</evidence>
<evidence type="ECO:0000256" key="9">
    <source>
        <dbReference type="SAM" id="Phobius"/>
    </source>
</evidence>
<dbReference type="SUPFAM" id="SSF47384">
    <property type="entry name" value="Homodimeric domain of signal transducing histidine kinase"/>
    <property type="match status" value="1"/>
</dbReference>
<dbReference type="Pfam" id="PF08448">
    <property type="entry name" value="PAS_4"/>
    <property type="match status" value="1"/>
</dbReference>
<dbReference type="EC" id="2.7.13.3" evidence="2"/>
<evidence type="ECO:0000313" key="13">
    <source>
        <dbReference type="EMBL" id="ABA89605.2"/>
    </source>
</evidence>
<organism evidence="13 14">
    <name type="scientific">Syntrophotalea carbinolica (strain DSM 2380 / NBRC 103641 / GraBd1)</name>
    <name type="common">Pelobacter carbinolicus</name>
    <dbReference type="NCBI Taxonomy" id="338963"/>
    <lineage>
        <taxon>Bacteria</taxon>
        <taxon>Pseudomonadati</taxon>
        <taxon>Thermodesulfobacteriota</taxon>
        <taxon>Desulfuromonadia</taxon>
        <taxon>Desulfuromonadales</taxon>
        <taxon>Syntrophotaleaceae</taxon>
        <taxon>Syntrophotalea</taxon>
    </lineage>
</organism>
<evidence type="ECO:0000256" key="1">
    <source>
        <dbReference type="ARBA" id="ARBA00000085"/>
    </source>
</evidence>
<protein>
    <recommendedName>
        <fullName evidence="2">histidine kinase</fullName>
        <ecNumber evidence="2">2.7.13.3</ecNumber>
    </recommendedName>
</protein>
<dbReference type="KEGG" id="pca:Pcar_2366"/>
<dbReference type="InterPro" id="IPR001610">
    <property type="entry name" value="PAC"/>
</dbReference>
<evidence type="ECO:0000259" key="10">
    <source>
        <dbReference type="PROSITE" id="PS50109"/>
    </source>
</evidence>
<name>Q3A202_SYNC1</name>
<dbReference type="PANTHER" id="PTHR43065">
    <property type="entry name" value="SENSOR HISTIDINE KINASE"/>
    <property type="match status" value="1"/>
</dbReference>
<dbReference type="SMART" id="SM00091">
    <property type="entry name" value="PAS"/>
    <property type="match status" value="4"/>
</dbReference>
<dbReference type="SMART" id="SM00388">
    <property type="entry name" value="HisKA"/>
    <property type="match status" value="1"/>
</dbReference>
<feature type="domain" description="PAS" evidence="11">
    <location>
        <begin position="645"/>
        <end position="716"/>
    </location>
</feature>
<dbReference type="PROSITE" id="PS50109">
    <property type="entry name" value="HIS_KIN"/>
    <property type="match status" value="1"/>
</dbReference>
<evidence type="ECO:0000256" key="3">
    <source>
        <dbReference type="ARBA" id="ARBA00022553"/>
    </source>
</evidence>
<dbReference type="eggNOG" id="COG4191">
    <property type="taxonomic scope" value="Bacteria"/>
</dbReference>
<dbReference type="InterPro" id="IPR013767">
    <property type="entry name" value="PAS_fold"/>
</dbReference>
<dbReference type="eggNOG" id="COG2984">
    <property type="taxonomic scope" value="Bacteria"/>
</dbReference>
<dbReference type="EMBL" id="CP000142">
    <property type="protein sequence ID" value="ABA89605.2"/>
    <property type="molecule type" value="Genomic_DNA"/>
</dbReference>
<dbReference type="Gene3D" id="3.30.450.20">
    <property type="entry name" value="PAS domain"/>
    <property type="match status" value="4"/>
</dbReference>
<feature type="domain" description="PAS" evidence="11">
    <location>
        <begin position="778"/>
        <end position="823"/>
    </location>
</feature>
<dbReference type="SMART" id="SM00387">
    <property type="entry name" value="HATPase_c"/>
    <property type="match status" value="1"/>
</dbReference>
<keyword evidence="4" id="KW-0808">Transferase</keyword>
<dbReference type="SUPFAM" id="SSF55874">
    <property type="entry name" value="ATPase domain of HSP90 chaperone/DNA topoisomerase II/histidine kinase"/>
    <property type="match status" value="1"/>
</dbReference>
<dbReference type="Pfam" id="PF00989">
    <property type="entry name" value="PAS"/>
    <property type="match status" value="1"/>
</dbReference>
<dbReference type="InterPro" id="IPR036890">
    <property type="entry name" value="HATPase_C_sf"/>
</dbReference>
<evidence type="ECO:0000256" key="7">
    <source>
        <dbReference type="ARBA" id="ARBA00022840"/>
    </source>
</evidence>
<dbReference type="PROSITE" id="PS50112">
    <property type="entry name" value="PAS"/>
    <property type="match status" value="4"/>
</dbReference>
<dbReference type="InterPro" id="IPR004358">
    <property type="entry name" value="Sig_transdc_His_kin-like_C"/>
</dbReference>
<evidence type="ECO:0000256" key="5">
    <source>
        <dbReference type="ARBA" id="ARBA00022741"/>
    </source>
</evidence>
<dbReference type="Proteomes" id="UP000002534">
    <property type="component" value="Chromosome"/>
</dbReference>
<dbReference type="PROSITE" id="PS50113">
    <property type="entry name" value="PAC"/>
    <property type="match status" value="2"/>
</dbReference>
<keyword evidence="9" id="KW-1133">Transmembrane helix</keyword>
<dbReference type="InterPro" id="IPR005467">
    <property type="entry name" value="His_kinase_dom"/>
</dbReference>
<keyword evidence="9" id="KW-0472">Membrane</keyword>
<dbReference type="CDD" id="cd00082">
    <property type="entry name" value="HisKA"/>
    <property type="match status" value="1"/>
</dbReference>
<dbReference type="Gene3D" id="1.10.287.130">
    <property type="match status" value="1"/>
</dbReference>
<evidence type="ECO:0000259" key="12">
    <source>
        <dbReference type="PROSITE" id="PS50113"/>
    </source>
</evidence>
<evidence type="ECO:0000256" key="8">
    <source>
        <dbReference type="ARBA" id="ARBA00023012"/>
    </source>
</evidence>
<accession>Q3A202</accession>
<keyword evidence="9" id="KW-0812">Transmembrane</keyword>
<keyword evidence="7" id="KW-0067">ATP-binding</keyword>
<feature type="domain" description="PAC" evidence="12">
    <location>
        <begin position="468"/>
        <end position="518"/>
    </location>
</feature>
<dbReference type="Gene3D" id="3.30.565.10">
    <property type="entry name" value="Histidine kinase-like ATPase, C-terminal domain"/>
    <property type="match status" value="1"/>
</dbReference>
<dbReference type="Pfam" id="PF13426">
    <property type="entry name" value="PAS_9"/>
    <property type="match status" value="2"/>
</dbReference>
<dbReference type="InterPro" id="IPR003661">
    <property type="entry name" value="HisK_dim/P_dom"/>
</dbReference>
<keyword evidence="8" id="KW-0902">Two-component regulatory system</keyword>
<evidence type="ECO:0000256" key="6">
    <source>
        <dbReference type="ARBA" id="ARBA00022777"/>
    </source>
</evidence>
<dbReference type="eggNOG" id="COG2199">
    <property type="taxonomic scope" value="Bacteria"/>
</dbReference>
<dbReference type="InterPro" id="IPR003594">
    <property type="entry name" value="HATPase_dom"/>
</dbReference>
<dbReference type="Pfam" id="PF02518">
    <property type="entry name" value="HATPase_c"/>
    <property type="match status" value="1"/>
</dbReference>
<dbReference type="HOGENOM" id="CLU_274620_0_0_7"/>
<sequence>MRVSCDFTAKSLAVLCLGVVLLTGALCPGKVAAGDLSLLVLHSYHAEYAWTRNQHAGFVAALKQDASQYQVSCFAEYLDTKRNEYDADYEAFFAAYLQKKFRGYHPDAIYATDDNALVFLIRYRDCLFPDVPVIFSGINNLWLEQQLNPKSFMGVYERKDILGNVRLALAMDPMLKKIYFLGDNCTSHNLIASHIAAEMGRHFPDLDYEFVADKTMSGLRSKLSVKGEGTVVLTTLGGLLGPDGGPVPIPLAIQMLSEAGKFKILTMGTNYLTDGVLGGSVVDGFAQGQAAAHVFMDKVLGLDTIGKEGPFEVNTTRYVFSVAALKRWQIPLSILPQGSMLLDGTPQVFGVRSHLVLGGLLFLLLQIILLILVLPRLRSLKLIRQSLTWSEKRFQAVVRVISDALIGVNEQGLVVVFNPAAEKMFGYTEEEMVGQPLDRLIPEHLRERHRQNLVSFFTRAHESDLLGQNIELPALRSNGEQFYVELSLSLWQQGNKLKAIAGLRDVTERRQADEELRRNEERYRALVQTQAEAVCRWLPDTTLTYVNEAYCRLFKKKPEELLGRKFIDRMSEEVRSSMDEHIRTLLNNPGTLYHETPILQDDGSSHWYRWSNTAIVGELGEVTEVQAVGLDITQRKKVEEDLRESESRFRDTADLLPQSVFETDTLGRLTFANRVTLEMIGCDDADLQQGISVFDLLASSDRDALTDAFQSVLGGETINANECLIEARNGFRFKVMISVSPMVIKGRIVGVRGVAIDISDRIVAEQALRQSEKKFKRLYREYQTLLDGIPDSIALIAPDRTVLRANLSTANMLGYPIREIPGKKCCTLWGNCSCHLEECPVMASFRTGVQQKVVFKTQDGRSWEVRTFPVKDKVGNTVQVIRYTNDITRQIQLREESLRTGQLASLGELAAGVAHEINNPINGIINYAQLLADSLDIEKDDLDILRGIIEEGERVANIVRNLLAFARARKEHKDRVALWDTLACSLALTESQLRKDGIHLQVEVPPDLPEVVAHAQEIQQVLLNLLSNARYALNKKYPTVHPDKTLLIKASTCMEQGQQMVHLSVRDQGTGIPESSLHKILDPFYTTKPSGEGTGLGLSISHGIIKDHHGEIVIDSKEGHYTMVTFALPAASEETHDS</sequence>
<dbReference type="InterPro" id="IPR013656">
    <property type="entry name" value="PAS_4"/>
</dbReference>
<dbReference type="GO" id="GO:0000155">
    <property type="term" value="F:phosphorelay sensor kinase activity"/>
    <property type="evidence" value="ECO:0007669"/>
    <property type="project" value="InterPro"/>
</dbReference>
<feature type="domain" description="PAC" evidence="12">
    <location>
        <begin position="592"/>
        <end position="644"/>
    </location>
</feature>
<evidence type="ECO:0000259" key="11">
    <source>
        <dbReference type="PROSITE" id="PS50112"/>
    </source>
</evidence>
<dbReference type="Pfam" id="PF00512">
    <property type="entry name" value="HisKA"/>
    <property type="match status" value="1"/>
</dbReference>
<keyword evidence="3" id="KW-0597">Phosphoprotein</keyword>
<feature type="transmembrane region" description="Helical" evidence="9">
    <location>
        <begin position="355"/>
        <end position="374"/>
    </location>
</feature>
<dbReference type="SMART" id="SM00086">
    <property type="entry name" value="PAC"/>
    <property type="match status" value="3"/>
</dbReference>
<dbReference type="InterPro" id="IPR036097">
    <property type="entry name" value="HisK_dim/P_sf"/>
</dbReference>
<dbReference type="PANTHER" id="PTHR43065:SF10">
    <property type="entry name" value="PEROXIDE STRESS-ACTIVATED HISTIDINE KINASE MAK3"/>
    <property type="match status" value="1"/>
</dbReference>